<feature type="transmembrane region" description="Helical" evidence="1">
    <location>
        <begin position="9"/>
        <end position="28"/>
    </location>
</feature>
<evidence type="ECO:0000256" key="1">
    <source>
        <dbReference type="SAM" id="Phobius"/>
    </source>
</evidence>
<reference evidence="2 3" key="1">
    <citation type="journal article" date="2016" name="Genome Announc.">
        <title>Complete Genome Sequence of Thiostrepton-Producing Streptomyces laurentii ATCC 31255.</title>
        <authorList>
            <person name="Doi K."/>
            <person name="Fujino Y."/>
            <person name="Nagayoshi Y."/>
            <person name="Ohshima T."/>
            <person name="Ogata S."/>
        </authorList>
    </citation>
    <scope>NUCLEOTIDE SEQUENCE [LARGE SCALE GENOMIC DNA]</scope>
    <source>
        <strain evidence="2 3">ATCC 31255</strain>
    </source>
</reference>
<organism evidence="2 3">
    <name type="scientific">Streptomyces laurentii</name>
    <dbReference type="NCBI Taxonomy" id="39478"/>
    <lineage>
        <taxon>Bacteria</taxon>
        <taxon>Bacillati</taxon>
        <taxon>Actinomycetota</taxon>
        <taxon>Actinomycetes</taxon>
        <taxon>Kitasatosporales</taxon>
        <taxon>Streptomycetaceae</taxon>
        <taxon>Streptomyces</taxon>
    </lineage>
</organism>
<dbReference type="KEGG" id="slau:SLA_2677"/>
<evidence type="ECO:0000313" key="2">
    <source>
        <dbReference type="EMBL" id="BAU83598.1"/>
    </source>
</evidence>
<name>A0A169NG66_STRLU</name>
<evidence type="ECO:0000313" key="3">
    <source>
        <dbReference type="Proteomes" id="UP000217676"/>
    </source>
</evidence>
<dbReference type="EMBL" id="AP017424">
    <property type="protein sequence ID" value="BAU83598.1"/>
    <property type="molecule type" value="Genomic_DNA"/>
</dbReference>
<dbReference type="AlphaFoldDB" id="A0A169NG66"/>
<protein>
    <submittedName>
        <fullName evidence="2">Uncharacterized protein</fullName>
    </submittedName>
</protein>
<proteinExistence type="predicted"/>
<feature type="transmembrane region" description="Helical" evidence="1">
    <location>
        <begin position="34"/>
        <end position="55"/>
    </location>
</feature>
<keyword evidence="1" id="KW-1133">Transmembrane helix</keyword>
<keyword evidence="3" id="KW-1185">Reference proteome</keyword>
<sequence>MSDQGRRKLGILVGVGIAAGTLPGITLGTETADALLSFVVAAAVLAVLTQLIFIGPSQRVPLPALLVFGSLGFAQDALIWWLLSWLGPKISTLHVTGLGTILLAALITRATTLLIHQLLSPKPTPEP</sequence>
<keyword evidence="1" id="KW-0472">Membrane</keyword>
<gene>
    <name evidence="2" type="ORF">SLA_2677</name>
</gene>
<dbReference type="Proteomes" id="UP000217676">
    <property type="component" value="Chromosome"/>
</dbReference>
<feature type="transmembrane region" description="Helical" evidence="1">
    <location>
        <begin position="95"/>
        <end position="115"/>
    </location>
</feature>
<accession>A0A169NG66</accession>
<keyword evidence="1" id="KW-0812">Transmembrane</keyword>
<feature type="transmembrane region" description="Helical" evidence="1">
    <location>
        <begin position="62"/>
        <end position="83"/>
    </location>
</feature>